<reference evidence="2" key="1">
    <citation type="submission" date="2010-08" db="EMBL/GenBank/DDBJ databases">
        <authorList>
            <consortium name="Caenorhabditis japonica Sequencing Consortium"/>
            <person name="Wilson R.K."/>
        </authorList>
    </citation>
    <scope>NUCLEOTIDE SEQUENCE [LARGE SCALE GENOMIC DNA]</scope>
    <source>
        <strain evidence="2">DF5081</strain>
    </source>
</reference>
<evidence type="ECO:0000313" key="2">
    <source>
        <dbReference type="Proteomes" id="UP000005237"/>
    </source>
</evidence>
<proteinExistence type="predicted"/>
<dbReference type="Proteomes" id="UP000005237">
    <property type="component" value="Unassembled WGS sequence"/>
</dbReference>
<accession>A0A8R1IZ96</accession>
<protein>
    <submittedName>
        <fullName evidence="1">Uncharacterized protein</fullName>
    </submittedName>
</protein>
<dbReference type="AlphaFoldDB" id="A0A8R1IZ96"/>
<keyword evidence="2" id="KW-1185">Reference proteome</keyword>
<evidence type="ECO:0000313" key="1">
    <source>
        <dbReference type="EnsemblMetazoa" id="CJA41998.1"/>
    </source>
</evidence>
<name>A0A8R1IZ96_CAEJA</name>
<sequence>MKNETATSGQTNDQRKLFERILIINSQLISYGETIDTFMVKEEIVGKFRTDSDRSFQKENGQQSTMDPRKILDDIETFIYREEEMNLLMKKDQDKQSKSKRDNLKSDKQKFNKHFKSDKDEVCIFCQQIGNFSVVFETSRTQKLKFPSFIDFVECHQEGHHQLLNVFYNEKTMVENCSLNCGSNKSYFLVEGEWILLFGSSSKLRMSMPHSSKLSTTALYDSLTESLMQQLDRLRGLGWEFFS</sequence>
<reference evidence="1" key="2">
    <citation type="submission" date="2022-06" db="UniProtKB">
        <authorList>
            <consortium name="EnsemblMetazoa"/>
        </authorList>
    </citation>
    <scope>IDENTIFICATION</scope>
    <source>
        <strain evidence="1">DF5081</strain>
    </source>
</reference>
<dbReference type="EnsemblMetazoa" id="CJA41998.1">
    <property type="protein sequence ID" value="CJA41998.1"/>
    <property type="gene ID" value="WBGene00217846"/>
</dbReference>
<organism evidence="1 2">
    <name type="scientific">Caenorhabditis japonica</name>
    <dbReference type="NCBI Taxonomy" id="281687"/>
    <lineage>
        <taxon>Eukaryota</taxon>
        <taxon>Metazoa</taxon>
        <taxon>Ecdysozoa</taxon>
        <taxon>Nematoda</taxon>
        <taxon>Chromadorea</taxon>
        <taxon>Rhabditida</taxon>
        <taxon>Rhabditina</taxon>
        <taxon>Rhabditomorpha</taxon>
        <taxon>Rhabditoidea</taxon>
        <taxon>Rhabditidae</taxon>
        <taxon>Peloderinae</taxon>
        <taxon>Caenorhabditis</taxon>
    </lineage>
</organism>